<feature type="transmembrane region" description="Helical" evidence="1">
    <location>
        <begin position="217"/>
        <end position="235"/>
    </location>
</feature>
<dbReference type="AlphaFoldDB" id="A0A1M7CYB0"/>
<evidence type="ECO:0000256" key="1">
    <source>
        <dbReference type="SAM" id="Phobius"/>
    </source>
</evidence>
<keyword evidence="1" id="KW-0812">Transmembrane</keyword>
<feature type="transmembrane region" description="Helical" evidence="1">
    <location>
        <begin position="188"/>
        <end position="205"/>
    </location>
</feature>
<feature type="transmembrane region" description="Helical" evidence="1">
    <location>
        <begin position="12"/>
        <end position="31"/>
    </location>
</feature>
<gene>
    <name evidence="2" type="ORF">SAMN02745189_00929</name>
</gene>
<keyword evidence="1" id="KW-0472">Membrane</keyword>
<accession>A0A1M7CYB0</accession>
<sequence length="386" mass="44219">MREMKRIFSSSEGMILTFIFTLMFIVTNLIMVDVGGVQDLMTGHNQTPFFILILLVILAYLFKNSRVEINPSRAMFLVIWNLYVLSIFISMFANRDFVWAETIVLVMLSVMFFFRLPKTLLIIMTVSALISLPALLFQPILLNESGATLVLIYTAGLIFLPKTNMAMLYYGLPALALLLVTTHSRTAIAVFALVTVIQLTFINVYKRDKRHRSRFLIGLAAVTLLPLIVFFRPLLSHFTRDGLGMDGADWNRITNGRYDPWMTILDNVTWLGEGRGYIDFTSLLHAHNIFFDTLGRYGIITTVLFTVLIIGVLVISMKSVRTFNIGLYILTFVLIGMTEYNYLFMFVYFSPVILFFVIVSHLLDQSGERERIAYKMELWNKDTHAP</sequence>
<feature type="transmembrane region" description="Helical" evidence="1">
    <location>
        <begin position="142"/>
        <end position="160"/>
    </location>
</feature>
<keyword evidence="1" id="KW-1133">Transmembrane helix</keyword>
<dbReference type="GO" id="GO:0016020">
    <property type="term" value="C:membrane"/>
    <property type="evidence" value="ECO:0007669"/>
    <property type="project" value="UniProtKB-SubCell"/>
</dbReference>
<proteinExistence type="predicted"/>
<feature type="transmembrane region" description="Helical" evidence="1">
    <location>
        <begin position="322"/>
        <end position="338"/>
    </location>
</feature>
<dbReference type="Proteomes" id="UP000184206">
    <property type="component" value="Unassembled WGS sequence"/>
</dbReference>
<evidence type="ECO:0000313" key="2">
    <source>
        <dbReference type="EMBL" id="SHL72244.1"/>
    </source>
</evidence>
<dbReference type="RefSeq" id="WP_072708757.1">
    <property type="nucleotide sequence ID" value="NZ_FRCF01000002.1"/>
</dbReference>
<feature type="transmembrane region" description="Helical" evidence="1">
    <location>
        <begin position="43"/>
        <end position="62"/>
    </location>
</feature>
<feature type="transmembrane region" description="Helical" evidence="1">
    <location>
        <begin position="74"/>
        <end position="91"/>
    </location>
</feature>
<protein>
    <recommendedName>
        <fullName evidence="4">O-antigen ligase</fullName>
    </recommendedName>
</protein>
<feature type="transmembrane region" description="Helical" evidence="1">
    <location>
        <begin position="344"/>
        <end position="363"/>
    </location>
</feature>
<name>A0A1M7CYB0_9BACL</name>
<evidence type="ECO:0008006" key="4">
    <source>
        <dbReference type="Google" id="ProtNLM"/>
    </source>
</evidence>
<evidence type="ECO:0000313" key="3">
    <source>
        <dbReference type="Proteomes" id="UP000184206"/>
    </source>
</evidence>
<dbReference type="EMBL" id="FRCF01000002">
    <property type="protein sequence ID" value="SHL72244.1"/>
    <property type="molecule type" value="Genomic_DNA"/>
</dbReference>
<organism evidence="2 3">
    <name type="scientific">Lacicoccus alkaliphilus DSM 16010</name>
    <dbReference type="NCBI Taxonomy" id="1123231"/>
    <lineage>
        <taxon>Bacteria</taxon>
        <taxon>Bacillati</taxon>
        <taxon>Bacillota</taxon>
        <taxon>Bacilli</taxon>
        <taxon>Bacillales</taxon>
        <taxon>Salinicoccaceae</taxon>
        <taxon>Lacicoccus</taxon>
    </lineage>
</organism>
<feature type="transmembrane region" description="Helical" evidence="1">
    <location>
        <begin position="119"/>
        <end position="136"/>
    </location>
</feature>
<reference evidence="2 3" key="1">
    <citation type="submission" date="2016-11" db="EMBL/GenBank/DDBJ databases">
        <authorList>
            <person name="Jaros S."/>
            <person name="Januszkiewicz K."/>
            <person name="Wedrychowicz H."/>
        </authorList>
    </citation>
    <scope>NUCLEOTIDE SEQUENCE [LARGE SCALE GENOMIC DNA]</scope>
    <source>
        <strain evidence="2 3">DSM 16010</strain>
    </source>
</reference>
<keyword evidence="3" id="KW-1185">Reference proteome</keyword>
<feature type="transmembrane region" description="Helical" evidence="1">
    <location>
        <begin position="294"/>
        <end position="315"/>
    </location>
</feature>